<accession>A0A1J4J3J8</accession>
<name>A0A1J4J3J8_9EUKA</name>
<gene>
    <name evidence="2" type="ORF">TRFO_11494</name>
</gene>
<feature type="compositionally biased region" description="Basic and acidic residues" evidence="1">
    <location>
        <begin position="195"/>
        <end position="206"/>
    </location>
</feature>
<protein>
    <submittedName>
        <fullName evidence="2">Uncharacterized protein</fullName>
    </submittedName>
</protein>
<comment type="caution">
    <text evidence="2">The sequence shown here is derived from an EMBL/GenBank/DDBJ whole genome shotgun (WGS) entry which is preliminary data.</text>
</comment>
<reference evidence="2" key="1">
    <citation type="submission" date="2016-10" db="EMBL/GenBank/DDBJ databases">
        <authorList>
            <person name="Benchimol M."/>
            <person name="Almeida L.G."/>
            <person name="Vasconcelos A.T."/>
            <person name="Perreira-Neves A."/>
            <person name="Rosa I.A."/>
            <person name="Tasca T."/>
            <person name="Bogo M.R."/>
            <person name="de Souza W."/>
        </authorList>
    </citation>
    <scope>NUCLEOTIDE SEQUENCE [LARGE SCALE GENOMIC DNA]</scope>
    <source>
        <strain evidence="2">K</strain>
    </source>
</reference>
<dbReference type="GeneID" id="94830770"/>
<keyword evidence="3" id="KW-1185">Reference proteome</keyword>
<feature type="compositionally biased region" description="Acidic residues" evidence="1">
    <location>
        <begin position="214"/>
        <end position="225"/>
    </location>
</feature>
<dbReference type="EMBL" id="MLAK01001359">
    <property type="protein sequence ID" value="OHS93998.1"/>
    <property type="molecule type" value="Genomic_DNA"/>
</dbReference>
<feature type="compositionally biased region" description="Basic and acidic residues" evidence="1">
    <location>
        <begin position="352"/>
        <end position="361"/>
    </location>
</feature>
<feature type="compositionally biased region" description="Basic and acidic residues" evidence="1">
    <location>
        <begin position="241"/>
        <end position="252"/>
    </location>
</feature>
<dbReference type="VEuPathDB" id="TrichDB:TRFO_11494"/>
<feature type="region of interest" description="Disordered" evidence="1">
    <location>
        <begin position="138"/>
        <end position="366"/>
    </location>
</feature>
<dbReference type="Proteomes" id="UP000179807">
    <property type="component" value="Unassembled WGS sequence"/>
</dbReference>
<dbReference type="RefSeq" id="XP_068347135.1">
    <property type="nucleotide sequence ID" value="XM_068496066.1"/>
</dbReference>
<feature type="compositionally biased region" description="Low complexity" evidence="1">
    <location>
        <begin position="158"/>
        <end position="175"/>
    </location>
</feature>
<feature type="compositionally biased region" description="Basic and acidic residues" evidence="1">
    <location>
        <begin position="178"/>
        <end position="187"/>
    </location>
</feature>
<feature type="compositionally biased region" description="Low complexity" evidence="1">
    <location>
        <begin position="256"/>
        <end position="269"/>
    </location>
</feature>
<feature type="compositionally biased region" description="Basic and acidic residues" evidence="1">
    <location>
        <begin position="270"/>
        <end position="341"/>
    </location>
</feature>
<evidence type="ECO:0000313" key="3">
    <source>
        <dbReference type="Proteomes" id="UP000179807"/>
    </source>
</evidence>
<proteinExistence type="predicted"/>
<dbReference type="AlphaFoldDB" id="A0A1J4J3J8"/>
<evidence type="ECO:0000313" key="2">
    <source>
        <dbReference type="EMBL" id="OHS93998.1"/>
    </source>
</evidence>
<sequence>MGAESSFENSSSLNFLSSLLAQSHRREYQYWADLFKDVPDRNKIDVPDYRFLEEIALRYPKNFESFVLMALKKLDEIDKSNEQLSDEDLNTLRLAIRVLPTAILLLLHNEKLFKILARLDYEICDELVKRKPSLASLKPKKRRKWNKTPNSLKKDQNNQENVIENQQISENQNQISKNDQKTTENEPNKGGNDSSKIENDPNKGVDHPVNVIEKEEEEEEEENHEIEDNSQKQNELNQKIGESKQISEKGAESVEIENGNMNETNINENGKTDTKPNEQINIHKNEKEKETNGNEKETNGNEKETNGNEKETNGNEKETNGNEKETNGNEKETNGNEKETNGKNIQPKNKKDKNNKNERKPMKPGAYFRSLRPFRGCFITSYTRIITSLLFKPGLTISGRKKAQKMWVHTSHIADFTRNDIVRAILVLLSPQNCSKVGSSISRILFTSTSFSLTSDNSALNDSVENSNNIPEICTSFIGSVVNIFQTCTMRLKCSCLALYATLFLKSEFRDAMDAYDPSKLVSPMFRGSVFAFNPKSPISNLEISYIFMIMIGNKRVLPELTNNSLYVKLIIEYLLNLSQQKLETEGVSYIHSIILTTLLLILQSLNDFRFLNTEHDIEIDEENDISNYGVNDEVKPCFADFIINALLDFCNRDSFLPSFICVLHLLAPAIKKLTLTTASRIFDLFEKSQNDVRKLLIDIFATVVQLPRKHSSLKAFIILKCAYFKVENAIETEKEQILIINKFLLVARKRLMKRFEQTKLDVQSIEQVMRTMKLKKHFPQPKSFLKKPKATGVEITRTWKEWAGLLVQMASPEEFKTLKKITAKS</sequence>
<evidence type="ECO:0000256" key="1">
    <source>
        <dbReference type="SAM" id="MobiDB-lite"/>
    </source>
</evidence>
<organism evidence="2 3">
    <name type="scientific">Tritrichomonas foetus</name>
    <dbReference type="NCBI Taxonomy" id="1144522"/>
    <lineage>
        <taxon>Eukaryota</taxon>
        <taxon>Metamonada</taxon>
        <taxon>Parabasalia</taxon>
        <taxon>Tritrichomonadida</taxon>
        <taxon>Tritrichomonadidae</taxon>
        <taxon>Tritrichomonas</taxon>
    </lineage>
</organism>